<gene>
    <name evidence="6" type="ORF">AGR7C_Lc150066</name>
</gene>
<dbReference type="GO" id="GO:0008934">
    <property type="term" value="F:inositol monophosphate 1-phosphatase activity"/>
    <property type="evidence" value="ECO:0007669"/>
    <property type="project" value="TreeGrafter"/>
</dbReference>
<name>A0A1S7RF22_9HYPH</name>
<feature type="binding site" evidence="5">
    <location>
        <position position="104"/>
    </location>
    <ligand>
        <name>Mg(2+)</name>
        <dbReference type="ChEBI" id="CHEBI:18420"/>
        <label>1</label>
        <note>catalytic</note>
    </ligand>
</feature>
<dbReference type="EMBL" id="FBWG01000033">
    <property type="protein sequence ID" value="CUX51648.1"/>
    <property type="molecule type" value="Genomic_DNA"/>
</dbReference>
<sequence length="304" mass="32229">MPMQTSLSERKPGDEDAFSRSVRLMKIAETAARAVRDPLLAAFRSDMAVDYKVDLHDIVTIHDKRAEAAIRAVILEREPNSAIMGEEGGQIGSGEVQWYVDPIDGTANFARGLAFWCVSIAAVIGGEAVAGVVYDPVADQMFSADLKTSHLDGERLYSRSVADETRATLITGYPVSRDFRLDGREAALANFGTLAETFSTLRRPGSAALSIAHVAAGWTDAAAGFGVNAWDVAAAILILKNAGGTYEPLTLGKVAEGSADFLCPGYIATGEGASYPTLQRVARSISESRIANAAMQLNQSAAKA</sequence>
<dbReference type="RefSeq" id="WP_162936919.1">
    <property type="nucleotide sequence ID" value="NZ_LT009749.1"/>
</dbReference>
<evidence type="ECO:0000256" key="3">
    <source>
        <dbReference type="ARBA" id="ARBA00022801"/>
    </source>
</evidence>
<dbReference type="SUPFAM" id="SSF56655">
    <property type="entry name" value="Carbohydrate phosphatase"/>
    <property type="match status" value="1"/>
</dbReference>
<dbReference type="PANTHER" id="PTHR20854">
    <property type="entry name" value="INOSITOL MONOPHOSPHATASE"/>
    <property type="match status" value="1"/>
</dbReference>
<dbReference type="Proteomes" id="UP000191987">
    <property type="component" value="Unassembled WGS sequence"/>
</dbReference>
<dbReference type="InterPro" id="IPR000760">
    <property type="entry name" value="Inositol_monophosphatase-like"/>
</dbReference>
<accession>A0A1S7RF22</accession>
<feature type="binding site" evidence="5">
    <location>
        <position position="86"/>
    </location>
    <ligand>
        <name>Mg(2+)</name>
        <dbReference type="ChEBI" id="CHEBI:18420"/>
        <label>1</label>
        <note>catalytic</note>
    </ligand>
</feature>
<dbReference type="GO" id="GO:0046872">
    <property type="term" value="F:metal ion binding"/>
    <property type="evidence" value="ECO:0007669"/>
    <property type="project" value="UniProtKB-KW"/>
</dbReference>
<keyword evidence="2 5" id="KW-0479">Metal-binding</keyword>
<dbReference type="GO" id="GO:0046854">
    <property type="term" value="P:phosphatidylinositol phosphate biosynthetic process"/>
    <property type="evidence" value="ECO:0007669"/>
    <property type="project" value="InterPro"/>
</dbReference>
<dbReference type="PANTHER" id="PTHR20854:SF4">
    <property type="entry name" value="INOSITOL-1-MONOPHOSPHATASE-RELATED"/>
    <property type="match status" value="1"/>
</dbReference>
<dbReference type="PRINTS" id="PR00377">
    <property type="entry name" value="IMPHPHTASES"/>
</dbReference>
<comment type="similarity">
    <text evidence="1">Belongs to the inositol monophosphatase superfamily.</text>
</comment>
<dbReference type="GO" id="GO:0006020">
    <property type="term" value="P:inositol metabolic process"/>
    <property type="evidence" value="ECO:0007669"/>
    <property type="project" value="TreeGrafter"/>
</dbReference>
<evidence type="ECO:0000256" key="5">
    <source>
        <dbReference type="PIRSR" id="PIRSR600760-2"/>
    </source>
</evidence>
<dbReference type="Pfam" id="PF00459">
    <property type="entry name" value="Inositol_P"/>
    <property type="match status" value="1"/>
</dbReference>
<dbReference type="PROSITE" id="PS00629">
    <property type="entry name" value="IMP_1"/>
    <property type="match status" value="1"/>
</dbReference>
<evidence type="ECO:0000313" key="7">
    <source>
        <dbReference type="Proteomes" id="UP000191987"/>
    </source>
</evidence>
<feature type="binding site" evidence="5">
    <location>
        <position position="103"/>
    </location>
    <ligand>
        <name>Mg(2+)</name>
        <dbReference type="ChEBI" id="CHEBI:18420"/>
        <label>1</label>
        <note>catalytic</note>
    </ligand>
</feature>
<organism evidence="6 7">
    <name type="scientific">Agrobacterium deltaense Zutra 3/1</name>
    <dbReference type="NCBI Taxonomy" id="1183427"/>
    <lineage>
        <taxon>Bacteria</taxon>
        <taxon>Pseudomonadati</taxon>
        <taxon>Pseudomonadota</taxon>
        <taxon>Alphaproteobacteria</taxon>
        <taxon>Hyphomicrobiales</taxon>
        <taxon>Rhizobiaceae</taxon>
        <taxon>Rhizobium/Agrobacterium group</taxon>
        <taxon>Agrobacterium</taxon>
    </lineage>
</organism>
<protein>
    <submittedName>
        <fullName evidence="6">Inositol monophosphatase/fructose-1,6-bisphosphatase family protein</fullName>
    </submittedName>
</protein>
<dbReference type="InterPro" id="IPR020550">
    <property type="entry name" value="Inositol_monophosphatase_CS"/>
</dbReference>
<feature type="binding site" evidence="5">
    <location>
        <position position="101"/>
    </location>
    <ligand>
        <name>Mg(2+)</name>
        <dbReference type="ChEBI" id="CHEBI:18420"/>
        <label>1</label>
        <note>catalytic</note>
    </ligand>
</feature>
<dbReference type="InterPro" id="IPR020583">
    <property type="entry name" value="Inositol_monoP_metal-BS"/>
</dbReference>
<keyword evidence="4 5" id="KW-0460">Magnesium</keyword>
<dbReference type="AlphaFoldDB" id="A0A1S7RF22"/>
<keyword evidence="3" id="KW-0378">Hydrolase</keyword>
<dbReference type="Gene3D" id="3.40.190.80">
    <property type="match status" value="1"/>
</dbReference>
<evidence type="ECO:0000313" key="6">
    <source>
        <dbReference type="EMBL" id="CUX51648.1"/>
    </source>
</evidence>
<evidence type="ECO:0000256" key="2">
    <source>
        <dbReference type="ARBA" id="ARBA00022723"/>
    </source>
</evidence>
<dbReference type="Gene3D" id="3.30.540.10">
    <property type="entry name" value="Fructose-1,6-Bisphosphatase, subunit A, domain 1"/>
    <property type="match status" value="1"/>
</dbReference>
<evidence type="ECO:0000256" key="4">
    <source>
        <dbReference type="ARBA" id="ARBA00022842"/>
    </source>
</evidence>
<proteinExistence type="inferred from homology"/>
<dbReference type="PROSITE" id="PS00630">
    <property type="entry name" value="IMP_2"/>
    <property type="match status" value="1"/>
</dbReference>
<reference evidence="6 7" key="1">
    <citation type="submission" date="2016-01" db="EMBL/GenBank/DDBJ databases">
        <authorList>
            <person name="Oliw E.H."/>
        </authorList>
    </citation>
    <scope>NUCLEOTIDE SEQUENCE [LARGE SCALE GENOMIC DNA]</scope>
    <source>
        <strain evidence="6 7">Zutra 3-1</strain>
    </source>
</reference>
<dbReference type="GO" id="GO:0007165">
    <property type="term" value="P:signal transduction"/>
    <property type="evidence" value="ECO:0007669"/>
    <property type="project" value="TreeGrafter"/>
</dbReference>
<evidence type="ECO:0000256" key="1">
    <source>
        <dbReference type="ARBA" id="ARBA00009759"/>
    </source>
</evidence>
<feature type="binding site" evidence="5">
    <location>
        <position position="231"/>
    </location>
    <ligand>
        <name>Mg(2+)</name>
        <dbReference type="ChEBI" id="CHEBI:18420"/>
        <label>1</label>
        <note>catalytic</note>
    </ligand>
</feature>
<comment type="cofactor">
    <cofactor evidence="5">
        <name>Mg(2+)</name>
        <dbReference type="ChEBI" id="CHEBI:18420"/>
    </cofactor>
</comment>